<protein>
    <recommendedName>
        <fullName evidence="4">Chromo domain-containing protein</fullName>
    </recommendedName>
</protein>
<feature type="compositionally biased region" description="Basic and acidic residues" evidence="3">
    <location>
        <begin position="19"/>
        <end position="36"/>
    </location>
</feature>
<dbReference type="AlphaFoldDB" id="M5FMZ8"/>
<evidence type="ECO:0000256" key="2">
    <source>
        <dbReference type="ARBA" id="ARBA00023242"/>
    </source>
</evidence>
<evidence type="ECO:0000256" key="3">
    <source>
        <dbReference type="SAM" id="MobiDB-lite"/>
    </source>
</evidence>
<dbReference type="OrthoDB" id="433924at2759"/>
<feature type="compositionally biased region" description="Basic residues" evidence="3">
    <location>
        <begin position="192"/>
        <end position="204"/>
    </location>
</feature>
<dbReference type="PANTHER" id="PTHR22812">
    <property type="entry name" value="CHROMOBOX PROTEIN"/>
    <property type="match status" value="1"/>
</dbReference>
<dbReference type="InterPro" id="IPR023780">
    <property type="entry name" value="Chromo_domain"/>
</dbReference>
<proteinExistence type="predicted"/>
<dbReference type="EMBL" id="JH795883">
    <property type="protein sequence ID" value="EJT96570.1"/>
    <property type="molecule type" value="Genomic_DNA"/>
</dbReference>
<dbReference type="Pfam" id="PF01393">
    <property type="entry name" value="Chromo_shadow"/>
    <property type="match status" value="1"/>
</dbReference>
<name>M5FMZ8_DACPD</name>
<feature type="compositionally biased region" description="Acidic residues" evidence="3">
    <location>
        <begin position="37"/>
        <end position="61"/>
    </location>
</feature>
<dbReference type="InterPro" id="IPR000953">
    <property type="entry name" value="Chromo/chromo_shadow_dom"/>
</dbReference>
<dbReference type="Gene3D" id="2.40.50.40">
    <property type="match status" value="2"/>
</dbReference>
<keyword evidence="6" id="KW-1185">Reference proteome</keyword>
<evidence type="ECO:0000256" key="1">
    <source>
        <dbReference type="ARBA" id="ARBA00004123"/>
    </source>
</evidence>
<reference evidence="5 6" key="1">
    <citation type="journal article" date="2012" name="Science">
        <title>The Paleozoic origin of enzymatic lignin decomposition reconstructed from 31 fungal genomes.</title>
        <authorList>
            <person name="Floudas D."/>
            <person name="Binder M."/>
            <person name="Riley R."/>
            <person name="Barry K."/>
            <person name="Blanchette R.A."/>
            <person name="Henrissat B."/>
            <person name="Martinez A.T."/>
            <person name="Otillar R."/>
            <person name="Spatafora J.W."/>
            <person name="Yadav J.S."/>
            <person name="Aerts A."/>
            <person name="Benoit I."/>
            <person name="Boyd A."/>
            <person name="Carlson A."/>
            <person name="Copeland A."/>
            <person name="Coutinho P.M."/>
            <person name="de Vries R.P."/>
            <person name="Ferreira P."/>
            <person name="Findley K."/>
            <person name="Foster B."/>
            <person name="Gaskell J."/>
            <person name="Glotzer D."/>
            <person name="Gorecki P."/>
            <person name="Heitman J."/>
            <person name="Hesse C."/>
            <person name="Hori C."/>
            <person name="Igarashi K."/>
            <person name="Jurgens J.A."/>
            <person name="Kallen N."/>
            <person name="Kersten P."/>
            <person name="Kohler A."/>
            <person name="Kuees U."/>
            <person name="Kumar T.K.A."/>
            <person name="Kuo A."/>
            <person name="LaButti K."/>
            <person name="Larrondo L.F."/>
            <person name="Lindquist E."/>
            <person name="Ling A."/>
            <person name="Lombard V."/>
            <person name="Lucas S."/>
            <person name="Lundell T."/>
            <person name="Martin R."/>
            <person name="McLaughlin D.J."/>
            <person name="Morgenstern I."/>
            <person name="Morin E."/>
            <person name="Murat C."/>
            <person name="Nagy L.G."/>
            <person name="Nolan M."/>
            <person name="Ohm R.A."/>
            <person name="Patyshakuliyeva A."/>
            <person name="Rokas A."/>
            <person name="Ruiz-Duenas F.J."/>
            <person name="Sabat G."/>
            <person name="Salamov A."/>
            <person name="Samejima M."/>
            <person name="Schmutz J."/>
            <person name="Slot J.C."/>
            <person name="St John F."/>
            <person name="Stenlid J."/>
            <person name="Sun H."/>
            <person name="Sun S."/>
            <person name="Syed K."/>
            <person name="Tsang A."/>
            <person name="Wiebenga A."/>
            <person name="Young D."/>
            <person name="Pisabarro A."/>
            <person name="Eastwood D.C."/>
            <person name="Martin F."/>
            <person name="Cullen D."/>
            <person name="Grigoriev I.V."/>
            <person name="Hibbett D.S."/>
        </authorList>
    </citation>
    <scope>NUCLEOTIDE SEQUENCE [LARGE SCALE GENOMIC DNA]</scope>
    <source>
        <strain evidence="5 6">DJM-731 SS1</strain>
    </source>
</reference>
<dbReference type="OMA" id="GMEENSW"/>
<sequence length="305" mass="34434">MARSRSPSRNDVVADSEEEKEKQSKGNEEDKHSGDERMEDDENGTGNSDDDEEEYEIEAILDAEMGMFNPTEWAYFVHWKGYPDSENSWVSQNDAGNAMQLIQEFWKARPKKSQGAKSPSSGKKRTSITKRESSVKKETSGSRARKSSNRYPSEDSDIQIIEKAPPKLSSTKRRFAVDSSRADSDDDDSRPLKKSKTNGKHHASGRVPKVEKDEGESDAYGGTAAEDDEAIVLPNMEAYMHESNWEQLVEQVDTVEQEGDGTLRVYLTLDDGKRASHDSAVVRQRCPQKLITFYESHLRWKPPHA</sequence>
<organism evidence="5 6">
    <name type="scientific">Dacryopinax primogenitus (strain DJM 731)</name>
    <name type="common">Brown rot fungus</name>
    <dbReference type="NCBI Taxonomy" id="1858805"/>
    <lineage>
        <taxon>Eukaryota</taxon>
        <taxon>Fungi</taxon>
        <taxon>Dikarya</taxon>
        <taxon>Basidiomycota</taxon>
        <taxon>Agaricomycotina</taxon>
        <taxon>Dacrymycetes</taxon>
        <taxon>Dacrymycetales</taxon>
        <taxon>Dacrymycetaceae</taxon>
        <taxon>Dacryopinax</taxon>
    </lineage>
</organism>
<dbReference type="SMART" id="SM00300">
    <property type="entry name" value="ChSh"/>
    <property type="match status" value="1"/>
</dbReference>
<feature type="region of interest" description="Disordered" evidence="3">
    <location>
        <begin position="1"/>
        <end position="63"/>
    </location>
</feature>
<dbReference type="GO" id="GO:0005634">
    <property type="term" value="C:nucleus"/>
    <property type="evidence" value="ECO:0007669"/>
    <property type="project" value="UniProtKB-SubCell"/>
</dbReference>
<gene>
    <name evidence="5" type="ORF">DACRYDRAFT_120002</name>
</gene>
<dbReference type="InterPro" id="IPR051219">
    <property type="entry name" value="Heterochromatin_chromo-domain"/>
</dbReference>
<dbReference type="GeneID" id="63685974"/>
<accession>M5FMZ8</accession>
<dbReference type="Pfam" id="PF00385">
    <property type="entry name" value="Chromo"/>
    <property type="match status" value="1"/>
</dbReference>
<dbReference type="Proteomes" id="UP000030653">
    <property type="component" value="Unassembled WGS sequence"/>
</dbReference>
<dbReference type="InterPro" id="IPR016197">
    <property type="entry name" value="Chromo-like_dom_sf"/>
</dbReference>
<dbReference type="InterPro" id="IPR008251">
    <property type="entry name" value="Chromo_shadow_dom"/>
</dbReference>
<dbReference type="GO" id="GO:0006338">
    <property type="term" value="P:chromatin remodeling"/>
    <property type="evidence" value="ECO:0007669"/>
    <property type="project" value="UniProtKB-ARBA"/>
</dbReference>
<comment type="subcellular location">
    <subcellularLocation>
        <location evidence="1">Nucleus</location>
    </subcellularLocation>
</comment>
<dbReference type="STRING" id="1858805.M5FMZ8"/>
<dbReference type="SMART" id="SM00298">
    <property type="entry name" value="CHROMO"/>
    <property type="match status" value="1"/>
</dbReference>
<feature type="region of interest" description="Disordered" evidence="3">
    <location>
        <begin position="101"/>
        <end position="228"/>
    </location>
</feature>
<evidence type="ECO:0000313" key="5">
    <source>
        <dbReference type="EMBL" id="EJT96570.1"/>
    </source>
</evidence>
<keyword evidence="2" id="KW-0539">Nucleus</keyword>
<feature type="compositionally biased region" description="Basic and acidic residues" evidence="3">
    <location>
        <begin position="129"/>
        <end position="140"/>
    </location>
</feature>
<evidence type="ECO:0000313" key="6">
    <source>
        <dbReference type="Proteomes" id="UP000030653"/>
    </source>
</evidence>
<dbReference type="PROSITE" id="PS50013">
    <property type="entry name" value="CHROMO_2"/>
    <property type="match status" value="1"/>
</dbReference>
<evidence type="ECO:0000259" key="4">
    <source>
        <dbReference type="PROSITE" id="PS50013"/>
    </source>
</evidence>
<feature type="domain" description="Chromo" evidence="4">
    <location>
        <begin position="55"/>
        <end position="117"/>
    </location>
</feature>
<dbReference type="RefSeq" id="XP_040623468.1">
    <property type="nucleotide sequence ID" value="XM_040770912.1"/>
</dbReference>
<dbReference type="SUPFAM" id="SSF54160">
    <property type="entry name" value="Chromo domain-like"/>
    <property type="match status" value="2"/>
</dbReference>
<dbReference type="HOGENOM" id="CLU_045874_5_0_1"/>